<keyword evidence="8" id="KW-0539">Nucleus</keyword>
<evidence type="ECO:0000256" key="8">
    <source>
        <dbReference type="ARBA" id="ARBA00023242"/>
    </source>
</evidence>
<evidence type="ECO:0000256" key="7">
    <source>
        <dbReference type="ARBA" id="ARBA00022840"/>
    </source>
</evidence>
<gene>
    <name evidence="10" type="ORF">HG537_0E05120</name>
</gene>
<evidence type="ECO:0000256" key="6">
    <source>
        <dbReference type="ARBA" id="ARBA00022777"/>
    </source>
</evidence>
<dbReference type="GO" id="GO:0005634">
    <property type="term" value="C:nucleus"/>
    <property type="evidence" value="ECO:0007669"/>
    <property type="project" value="UniProtKB-SubCell"/>
</dbReference>
<dbReference type="InterPro" id="IPR027417">
    <property type="entry name" value="P-loop_NTPase"/>
</dbReference>
<dbReference type="PANTHER" id="PTHR10285">
    <property type="entry name" value="URIDINE KINASE"/>
    <property type="match status" value="1"/>
</dbReference>
<evidence type="ECO:0000256" key="2">
    <source>
        <dbReference type="ARBA" id="ARBA00004496"/>
    </source>
</evidence>
<name>A0A7H9HWK3_9SACH</name>
<dbReference type="FunFam" id="3.40.50.300:FF:001691">
    <property type="entry name" value="Probable ATP-dependent kinase TDA10"/>
    <property type="match status" value="1"/>
</dbReference>
<dbReference type="OrthoDB" id="347435at2759"/>
<evidence type="ECO:0000256" key="9">
    <source>
        <dbReference type="ARBA" id="ARBA00061312"/>
    </source>
</evidence>
<evidence type="ECO:0008006" key="12">
    <source>
        <dbReference type="Google" id="ProtNLM"/>
    </source>
</evidence>
<dbReference type="Gene3D" id="3.40.50.300">
    <property type="entry name" value="P-loop containing nucleotide triphosphate hydrolases"/>
    <property type="match status" value="1"/>
</dbReference>
<keyword evidence="3" id="KW-0963">Cytoplasm</keyword>
<evidence type="ECO:0000256" key="5">
    <source>
        <dbReference type="ARBA" id="ARBA00022741"/>
    </source>
</evidence>
<dbReference type="Proteomes" id="UP000510647">
    <property type="component" value="Chromosome 5"/>
</dbReference>
<organism evidence="10 11">
    <name type="scientific">Torulaspora globosa</name>
    <dbReference type="NCBI Taxonomy" id="48254"/>
    <lineage>
        <taxon>Eukaryota</taxon>
        <taxon>Fungi</taxon>
        <taxon>Dikarya</taxon>
        <taxon>Ascomycota</taxon>
        <taxon>Saccharomycotina</taxon>
        <taxon>Saccharomycetes</taxon>
        <taxon>Saccharomycetales</taxon>
        <taxon>Saccharomycetaceae</taxon>
        <taxon>Torulaspora</taxon>
    </lineage>
</organism>
<dbReference type="SUPFAM" id="SSF52540">
    <property type="entry name" value="P-loop containing nucleoside triphosphate hydrolases"/>
    <property type="match status" value="1"/>
</dbReference>
<dbReference type="GO" id="GO:0005524">
    <property type="term" value="F:ATP binding"/>
    <property type="evidence" value="ECO:0007669"/>
    <property type="project" value="UniProtKB-KW"/>
</dbReference>
<keyword evidence="5" id="KW-0547">Nucleotide-binding</keyword>
<dbReference type="GO" id="GO:0016301">
    <property type="term" value="F:kinase activity"/>
    <property type="evidence" value="ECO:0007669"/>
    <property type="project" value="UniProtKB-KW"/>
</dbReference>
<keyword evidence="4" id="KW-0808">Transferase</keyword>
<protein>
    <recommendedName>
        <fullName evidence="12">P-loop containing nucleoside triphosphate hydrolase protein</fullName>
    </recommendedName>
</protein>
<comment type="similarity">
    <text evidence="9">Belongs to the GLYK kinase family.</text>
</comment>
<sequence>MSEERSVLSCVFEFLDEYIPSWFDKRVICKDNSALFILISGPQGSGKSYTADFVYKYVLEKYGGSRRIAKMSIDDFYLTHEDQMELNSRFRENALLQGRGAPGTHDIPLLSRCVDAMIANKEGKLTLPLYDKSRFNGEGDRCEKGNEVELPLDLVILEGWFLGFRPILDRREIDKQPLLQKQKDMIQVNANLFFYADLLWKNPEIRSLGIVFEADDIQNVYQWRLEQEYALRKSTGEGMTDEEVKRFVDRYFPSYELYYEDFVNSESLGSVATLTLGINLQRNVYSVKTKSIE</sequence>
<dbReference type="GO" id="GO:0005737">
    <property type="term" value="C:cytoplasm"/>
    <property type="evidence" value="ECO:0007669"/>
    <property type="project" value="UniProtKB-SubCell"/>
</dbReference>
<evidence type="ECO:0000256" key="3">
    <source>
        <dbReference type="ARBA" id="ARBA00022490"/>
    </source>
</evidence>
<evidence type="ECO:0000256" key="1">
    <source>
        <dbReference type="ARBA" id="ARBA00004123"/>
    </source>
</evidence>
<comment type="subcellular location">
    <subcellularLocation>
        <location evidence="2">Cytoplasm</location>
    </subcellularLocation>
    <subcellularLocation>
        <location evidence="1">Nucleus</location>
    </subcellularLocation>
</comment>
<dbReference type="EMBL" id="CP059271">
    <property type="protein sequence ID" value="QLQ81157.1"/>
    <property type="molecule type" value="Genomic_DNA"/>
</dbReference>
<evidence type="ECO:0000313" key="10">
    <source>
        <dbReference type="EMBL" id="QLQ81157.1"/>
    </source>
</evidence>
<keyword evidence="7" id="KW-0067">ATP-binding</keyword>
<keyword evidence="6" id="KW-0418">Kinase</keyword>
<evidence type="ECO:0000256" key="4">
    <source>
        <dbReference type="ARBA" id="ARBA00022679"/>
    </source>
</evidence>
<keyword evidence="11" id="KW-1185">Reference proteome</keyword>
<dbReference type="AlphaFoldDB" id="A0A7H9HWK3"/>
<accession>A0A7H9HWK3</accession>
<proteinExistence type="inferred from homology"/>
<evidence type="ECO:0000313" key="11">
    <source>
        <dbReference type="Proteomes" id="UP000510647"/>
    </source>
</evidence>
<reference evidence="10 11" key="1">
    <citation type="submission" date="2020-06" db="EMBL/GenBank/DDBJ databases">
        <title>The yeast mating-type switching endonuclease HO is a domesticated member of an unorthodox homing genetic element family.</title>
        <authorList>
            <person name="Coughlan A.Y."/>
            <person name="Lombardi L."/>
            <person name="Braun-Galleani S."/>
            <person name="Martos A.R."/>
            <person name="Galeote V."/>
            <person name="Bigey F."/>
            <person name="Dequin S."/>
            <person name="Byrne K.P."/>
            <person name="Wolfe K.H."/>
        </authorList>
    </citation>
    <scope>NUCLEOTIDE SEQUENCE [LARGE SCALE GENOMIC DNA]</scope>
    <source>
        <strain evidence="10 11">CBS2947</strain>
    </source>
</reference>